<proteinExistence type="predicted"/>
<evidence type="ECO:0000259" key="1">
    <source>
        <dbReference type="Pfam" id="PF16289"/>
    </source>
</evidence>
<feature type="domain" description="DUF4935" evidence="1">
    <location>
        <begin position="37"/>
        <end position="226"/>
    </location>
</feature>
<dbReference type="Proteomes" id="UP001260959">
    <property type="component" value="Unassembled WGS sequence"/>
</dbReference>
<protein>
    <submittedName>
        <fullName evidence="2">PIN domain-containing protein</fullName>
    </submittedName>
</protein>
<reference evidence="2 3" key="1">
    <citation type="submission" date="2023-08" db="EMBL/GenBank/DDBJ databases">
        <authorList>
            <person name="Maltman C."/>
        </authorList>
    </citation>
    <scope>NUCLEOTIDE SEQUENCE [LARGE SCALE GENOMIC DNA]</scope>
    <source>
        <strain evidence="2 3">ES2</strain>
    </source>
</reference>
<accession>A0ABU1E7X2</accession>
<evidence type="ECO:0000313" key="3">
    <source>
        <dbReference type="Proteomes" id="UP001260959"/>
    </source>
</evidence>
<dbReference type="CDD" id="cd09854">
    <property type="entry name" value="PIN_VapC-like"/>
    <property type="match status" value="1"/>
</dbReference>
<dbReference type="RefSeq" id="WP_309522767.1">
    <property type="nucleotide sequence ID" value="NZ_JAVIXS010000016.1"/>
</dbReference>
<dbReference type="InterPro" id="IPR032557">
    <property type="entry name" value="DUF4935"/>
</dbReference>
<name>A0ABU1E7X2_9FLAO</name>
<comment type="caution">
    <text evidence="2">The sequence shown here is derived from an EMBL/GenBank/DDBJ whole genome shotgun (WGS) entry which is preliminary data.</text>
</comment>
<gene>
    <name evidence="2" type="ORF">REB14_16850</name>
</gene>
<evidence type="ECO:0000313" key="2">
    <source>
        <dbReference type="EMBL" id="MDR4953850.1"/>
    </source>
</evidence>
<sequence>MDNNNIGNESVPKKIDDNLTQNESAMEKVSDFTNSLIFIDTNVFLDFYRIRNSDVSIKLLDEILKRKDSVIITTQIEMEFKKNRQIVFGQTYTELTKTRNFSLSLPHILTVEEEVKDFNETKKKLNEYQSKLEDKFASILTNPLEHDQVYKKLEEIFAHKSEFNLNRDNIANTVIAEVARKRFDLGYPPRKDSDNSIGDAINWEWIIQCAKTSGKSVIIVTRDSDYGYIFKQEPHLNDWLAQEFRDRVNSENSIFLTNKLTKAFEIVNIEVTKEMVEEEQKIISNNDEWQHQSVRDRESSWQTNERLGGGIYGSQSNLFKTWESLGIVQRPNTTQLFSPSWKTMMEASQPPTYLSMLNNINSWNDQSKKWPFNSKI</sequence>
<dbReference type="EMBL" id="JAVIXS010000016">
    <property type="protein sequence ID" value="MDR4953850.1"/>
    <property type="molecule type" value="Genomic_DNA"/>
</dbReference>
<organism evidence="2 3">
    <name type="scientific">Chryseobacterium metallicongregator</name>
    <dbReference type="NCBI Taxonomy" id="3073042"/>
    <lineage>
        <taxon>Bacteria</taxon>
        <taxon>Pseudomonadati</taxon>
        <taxon>Bacteroidota</taxon>
        <taxon>Flavobacteriia</taxon>
        <taxon>Flavobacteriales</taxon>
        <taxon>Weeksellaceae</taxon>
        <taxon>Chryseobacterium group</taxon>
        <taxon>Chryseobacterium</taxon>
    </lineage>
</organism>
<dbReference type="Pfam" id="PF16289">
    <property type="entry name" value="PIN_12"/>
    <property type="match status" value="1"/>
</dbReference>
<keyword evidence="3" id="KW-1185">Reference proteome</keyword>